<protein>
    <recommendedName>
        <fullName evidence="2">PCI domain-containing protein</fullName>
    </recommendedName>
</protein>
<name>A0AAV1SUR0_9ROSI</name>
<dbReference type="InterPro" id="IPR000717">
    <property type="entry name" value="PCI_dom"/>
</dbReference>
<dbReference type="EMBL" id="CAWUPB010001197">
    <property type="protein sequence ID" value="CAK7356309.1"/>
    <property type="molecule type" value="Genomic_DNA"/>
</dbReference>
<dbReference type="GO" id="GO:0008180">
    <property type="term" value="C:COP9 signalosome"/>
    <property type="evidence" value="ECO:0007669"/>
    <property type="project" value="TreeGrafter"/>
</dbReference>
<proteinExistence type="inferred from homology"/>
<dbReference type="PANTHER" id="PTHR15350">
    <property type="entry name" value="COP9 SIGNALOSOME COMPLEX SUBUNIT 7/DENDRITIC CELL PROTEIN GA17"/>
    <property type="match status" value="1"/>
</dbReference>
<evidence type="ECO:0000313" key="4">
    <source>
        <dbReference type="Proteomes" id="UP001314170"/>
    </source>
</evidence>
<dbReference type="InterPro" id="IPR045237">
    <property type="entry name" value="COPS7/eIF3m"/>
</dbReference>
<keyword evidence="4" id="KW-1185">Reference proteome</keyword>
<comment type="similarity">
    <text evidence="1">Belongs to the CSN7/EIF3M family. CSN7 subfamily.</text>
</comment>
<dbReference type="SMART" id="SM00088">
    <property type="entry name" value="PINT"/>
    <property type="match status" value="1"/>
</dbReference>
<sequence>MEIEEGQAQAIEQFVDNASTLDTTSSLANLIVDATSHPSLFAFSEILSLPNLLQLQGTEDSAYLDLLRLFAYGTWRDYKSNSGMLPKLLPDQILKLKQLTVLTLSETNKDKLLLLVIVLSYDKLLEELEVSNVRELEDFLINECMYVGIVKGKLNQLGRCFEVQFAAGRDLMHGQLGSMIDTLGNWLATSDNMLPLIEEQIDWASKMCQLDMDHQQELQGRIDEAKTKIHFKKSQYKQGLCFWENGDNFDCLGEAMAHEDDLLRSKRNAEWAGTTAYAYARTFDPTSYGIHGAITGNLRGLLDDFSHIST</sequence>
<dbReference type="AlphaFoldDB" id="A0AAV1SUR0"/>
<evidence type="ECO:0000313" key="3">
    <source>
        <dbReference type="EMBL" id="CAK7356309.1"/>
    </source>
</evidence>
<organism evidence="3 4">
    <name type="scientific">Dovyalis caffra</name>
    <dbReference type="NCBI Taxonomy" id="77055"/>
    <lineage>
        <taxon>Eukaryota</taxon>
        <taxon>Viridiplantae</taxon>
        <taxon>Streptophyta</taxon>
        <taxon>Embryophyta</taxon>
        <taxon>Tracheophyta</taxon>
        <taxon>Spermatophyta</taxon>
        <taxon>Magnoliopsida</taxon>
        <taxon>eudicotyledons</taxon>
        <taxon>Gunneridae</taxon>
        <taxon>Pentapetalae</taxon>
        <taxon>rosids</taxon>
        <taxon>fabids</taxon>
        <taxon>Malpighiales</taxon>
        <taxon>Salicaceae</taxon>
        <taxon>Flacourtieae</taxon>
        <taxon>Dovyalis</taxon>
    </lineage>
</organism>
<reference evidence="3 4" key="1">
    <citation type="submission" date="2024-01" db="EMBL/GenBank/DDBJ databases">
        <authorList>
            <person name="Waweru B."/>
        </authorList>
    </citation>
    <scope>NUCLEOTIDE SEQUENCE [LARGE SCALE GENOMIC DNA]</scope>
</reference>
<dbReference type="PROSITE" id="PS50250">
    <property type="entry name" value="PCI"/>
    <property type="match status" value="1"/>
</dbReference>
<evidence type="ECO:0000256" key="1">
    <source>
        <dbReference type="ARBA" id="ARBA00008482"/>
    </source>
</evidence>
<feature type="domain" description="PCI" evidence="2">
    <location>
        <begin position="1"/>
        <end position="168"/>
    </location>
</feature>
<evidence type="ECO:0000259" key="2">
    <source>
        <dbReference type="PROSITE" id="PS50250"/>
    </source>
</evidence>
<gene>
    <name evidence="3" type="ORF">DCAF_LOCUS26580</name>
</gene>
<dbReference type="Proteomes" id="UP001314170">
    <property type="component" value="Unassembled WGS sequence"/>
</dbReference>
<dbReference type="PANTHER" id="PTHR15350:SF17">
    <property type="entry name" value="COMPLEX SUBUNIT 7A, PUTATIVE-RELATED"/>
    <property type="match status" value="1"/>
</dbReference>
<comment type="caution">
    <text evidence="3">The sequence shown here is derived from an EMBL/GenBank/DDBJ whole genome shotgun (WGS) entry which is preliminary data.</text>
</comment>
<accession>A0AAV1SUR0</accession>